<protein>
    <submittedName>
        <fullName evidence="1">Uncharacterized protein</fullName>
    </submittedName>
</protein>
<organism evidence="1">
    <name type="scientific">marine sediment metagenome</name>
    <dbReference type="NCBI Taxonomy" id="412755"/>
    <lineage>
        <taxon>unclassified sequences</taxon>
        <taxon>metagenomes</taxon>
        <taxon>ecological metagenomes</taxon>
    </lineage>
</organism>
<gene>
    <name evidence="1" type="ORF">S03H2_37475</name>
</gene>
<reference evidence="1" key="1">
    <citation type="journal article" date="2014" name="Front. Microbiol.">
        <title>High frequency of phylogenetically diverse reductive dehalogenase-homologous genes in deep subseafloor sedimentary metagenomes.</title>
        <authorList>
            <person name="Kawai M."/>
            <person name="Futagami T."/>
            <person name="Toyoda A."/>
            <person name="Takaki Y."/>
            <person name="Nishi S."/>
            <person name="Hori S."/>
            <person name="Arai W."/>
            <person name="Tsubouchi T."/>
            <person name="Morono Y."/>
            <person name="Uchiyama I."/>
            <person name="Ito T."/>
            <person name="Fujiyama A."/>
            <person name="Inagaki F."/>
            <person name="Takami H."/>
        </authorList>
    </citation>
    <scope>NUCLEOTIDE SEQUENCE</scope>
    <source>
        <strain evidence="1">Expedition CK06-06</strain>
    </source>
</reference>
<evidence type="ECO:0000313" key="1">
    <source>
        <dbReference type="EMBL" id="GAH49035.1"/>
    </source>
</evidence>
<sequence length="41" mass="4604">EGRLPSNWNPTQINQLTESIKASESIISWVIGLDVKNHLKS</sequence>
<accession>X1GW30</accession>
<proteinExistence type="predicted"/>
<name>X1GW30_9ZZZZ</name>
<dbReference type="EMBL" id="BARU01023070">
    <property type="protein sequence ID" value="GAH49035.1"/>
    <property type="molecule type" value="Genomic_DNA"/>
</dbReference>
<feature type="non-terminal residue" evidence="1">
    <location>
        <position position="1"/>
    </location>
</feature>
<dbReference type="AlphaFoldDB" id="X1GW30"/>
<comment type="caution">
    <text evidence="1">The sequence shown here is derived from an EMBL/GenBank/DDBJ whole genome shotgun (WGS) entry which is preliminary data.</text>
</comment>